<gene>
    <name evidence="2" type="ORF">BSTOLATCC_MIC63736</name>
</gene>
<feature type="region of interest" description="Disordered" evidence="1">
    <location>
        <begin position="23"/>
        <end position="47"/>
    </location>
</feature>
<dbReference type="EMBL" id="CAJZBQ010000062">
    <property type="protein sequence ID" value="CAG9335259.1"/>
    <property type="molecule type" value="Genomic_DNA"/>
</dbReference>
<evidence type="ECO:0000313" key="2">
    <source>
        <dbReference type="EMBL" id="CAG9335259.1"/>
    </source>
</evidence>
<dbReference type="Proteomes" id="UP001162131">
    <property type="component" value="Unassembled WGS sequence"/>
</dbReference>
<comment type="caution">
    <text evidence="2">The sequence shown here is derived from an EMBL/GenBank/DDBJ whole genome shotgun (WGS) entry which is preliminary data.</text>
</comment>
<organism evidence="2 3">
    <name type="scientific">Blepharisma stoltei</name>
    <dbReference type="NCBI Taxonomy" id="1481888"/>
    <lineage>
        <taxon>Eukaryota</taxon>
        <taxon>Sar</taxon>
        <taxon>Alveolata</taxon>
        <taxon>Ciliophora</taxon>
        <taxon>Postciliodesmatophora</taxon>
        <taxon>Heterotrichea</taxon>
        <taxon>Heterotrichida</taxon>
        <taxon>Blepharismidae</taxon>
        <taxon>Blepharisma</taxon>
    </lineage>
</organism>
<dbReference type="AlphaFoldDB" id="A0AAU9K669"/>
<keyword evidence="3" id="KW-1185">Reference proteome</keyword>
<proteinExistence type="predicted"/>
<evidence type="ECO:0000313" key="3">
    <source>
        <dbReference type="Proteomes" id="UP001162131"/>
    </source>
</evidence>
<reference evidence="2" key="1">
    <citation type="submission" date="2021-09" db="EMBL/GenBank/DDBJ databases">
        <authorList>
            <consortium name="AG Swart"/>
            <person name="Singh M."/>
            <person name="Singh A."/>
            <person name="Seah K."/>
            <person name="Emmerich C."/>
        </authorList>
    </citation>
    <scope>NUCLEOTIDE SEQUENCE</scope>
    <source>
        <strain evidence="2">ATCC30299</strain>
    </source>
</reference>
<sequence>MKKARITNRNKIFNQAKIKFATDARQPNDPSCEAEVPHSLSESPRADTISDMPRSIIVESFKKFLNDKQEKFNSDKKEIIKRNNDYSKSSEEHLNRGLKIIDDKLFIIENALLDLDDLNKMKETNKKLYEALLNSDPEAAINKINADLYKVSESENITDLFYPRNDIGTMMDTKEIQELINALYSNLEDMERRMLGMPYLVKNMLANIIDEKYNDQRTVILSSYEGAEKN</sequence>
<evidence type="ECO:0000256" key="1">
    <source>
        <dbReference type="SAM" id="MobiDB-lite"/>
    </source>
</evidence>
<accession>A0AAU9K669</accession>
<protein>
    <submittedName>
        <fullName evidence="2">Uncharacterized protein</fullName>
    </submittedName>
</protein>
<name>A0AAU9K669_9CILI</name>